<dbReference type="InterPro" id="IPR014962">
    <property type="entry name" value="YolD"/>
</dbReference>
<evidence type="ECO:0000313" key="1">
    <source>
        <dbReference type="EMBL" id="GAA4068167.1"/>
    </source>
</evidence>
<sequence length="111" mass="13260">MKNKLTAGSNLLWESSRMMLPEHKALLREHEASRDKKQRPSYDEQFLTDLVYQIETAFIENRMIKLTYYEDEAYHERTGKITAINRERQQFQLSSKTETDRFSLIDLISIE</sequence>
<reference evidence="2" key="1">
    <citation type="journal article" date="2019" name="Int. J. Syst. Evol. Microbiol.">
        <title>The Global Catalogue of Microorganisms (GCM) 10K type strain sequencing project: providing services to taxonomists for standard genome sequencing and annotation.</title>
        <authorList>
            <consortium name="The Broad Institute Genomics Platform"/>
            <consortium name="The Broad Institute Genome Sequencing Center for Infectious Disease"/>
            <person name="Wu L."/>
            <person name="Ma J."/>
        </authorList>
    </citation>
    <scope>NUCLEOTIDE SEQUENCE [LARGE SCALE GENOMIC DNA]</scope>
    <source>
        <strain evidence="2">JCM 17250</strain>
    </source>
</reference>
<gene>
    <name evidence="1" type="ORF">GCM10022410_12810</name>
</gene>
<dbReference type="Pfam" id="PF08863">
    <property type="entry name" value="YolD"/>
    <property type="match status" value="1"/>
</dbReference>
<keyword evidence="2" id="KW-1185">Reference proteome</keyword>
<dbReference type="EMBL" id="BAABDL010000067">
    <property type="protein sequence ID" value="GAA4068167.1"/>
    <property type="molecule type" value="Genomic_DNA"/>
</dbReference>
<protein>
    <recommendedName>
        <fullName evidence="3">YolD-like family protein</fullName>
    </recommendedName>
</protein>
<evidence type="ECO:0000313" key="2">
    <source>
        <dbReference type="Proteomes" id="UP001501734"/>
    </source>
</evidence>
<accession>A0ABP7VIT6</accession>
<comment type="caution">
    <text evidence="1">The sequence shown here is derived from an EMBL/GenBank/DDBJ whole genome shotgun (WGS) entry which is preliminary data.</text>
</comment>
<dbReference type="Proteomes" id="UP001501734">
    <property type="component" value="Unassembled WGS sequence"/>
</dbReference>
<dbReference type="RefSeq" id="WP_344911470.1">
    <property type="nucleotide sequence ID" value="NZ_BAABDL010000067.1"/>
</dbReference>
<proteinExistence type="predicted"/>
<organism evidence="1 2">
    <name type="scientific">Amphibacillus indicireducens</name>
    <dbReference type="NCBI Taxonomy" id="1076330"/>
    <lineage>
        <taxon>Bacteria</taxon>
        <taxon>Bacillati</taxon>
        <taxon>Bacillota</taxon>
        <taxon>Bacilli</taxon>
        <taxon>Bacillales</taxon>
        <taxon>Bacillaceae</taxon>
        <taxon>Amphibacillus</taxon>
    </lineage>
</organism>
<evidence type="ECO:0008006" key="3">
    <source>
        <dbReference type="Google" id="ProtNLM"/>
    </source>
</evidence>
<name>A0ABP7VIT6_9BACI</name>